<dbReference type="Proteomes" id="UP000218165">
    <property type="component" value="Chromosome"/>
</dbReference>
<accession>A0A291GM86</accession>
<feature type="transmembrane region" description="Helical" evidence="1">
    <location>
        <begin position="348"/>
        <end position="369"/>
    </location>
</feature>
<feature type="transmembrane region" description="Helical" evidence="1">
    <location>
        <begin position="51"/>
        <end position="75"/>
    </location>
</feature>
<evidence type="ECO:0000256" key="1">
    <source>
        <dbReference type="SAM" id="Phobius"/>
    </source>
</evidence>
<keyword evidence="1" id="KW-1133">Transmembrane helix</keyword>
<evidence type="ECO:0000313" key="2">
    <source>
        <dbReference type="EMBL" id="ATG51341.1"/>
    </source>
</evidence>
<evidence type="ECO:0008006" key="4">
    <source>
        <dbReference type="Google" id="ProtNLM"/>
    </source>
</evidence>
<feature type="transmembrane region" description="Helical" evidence="1">
    <location>
        <begin position="496"/>
        <end position="522"/>
    </location>
</feature>
<protein>
    <recommendedName>
        <fullName evidence="4">Transporter</fullName>
    </recommendedName>
</protein>
<dbReference type="EMBL" id="CP023563">
    <property type="protein sequence ID" value="ATG51341.1"/>
    <property type="molecule type" value="Genomic_DNA"/>
</dbReference>
<sequence length="570" mass="60268">MVGVLSSEHTATAAAQSVSHGEISQRTLIRLQLKLKWTLWKRSYRKNVGKLIGTIVGVLYALGGLAGLVALFLGTTLWAGEGETFPLVVRGLGAVTVLAWFLIPVLAFGLDDTLDPRAFALFPRTAEELQPGMFAAAGLSLPSLFTLVAVAIATGFELLWLILFGQGALWIVLAALVLIPANLAAFALCLLLPRAWFAHSASRASSRSGREVGGILGFLLLFAAIYAFSLGAQKVDDLDVTLLREWLPRIVEILAWTPVGALFAVPMDLAEGRVLSALLRAAIGAVTIALVWLWWRRSIDASLTSALTGDASSGDAKVSPLVPRFVRPGPFGAVMGKSLRYWRRDTRYLATLGIYPVIIVFFAAMGLMLPESRGMMLGMAIFMCGMSGISLANEIGFDGPSGWVNLVTAMPARANLLGRIAAQAVLMVPGVVVAMIVLPLLYGRTDLIPLAVMGALGAMVCGWGISMVVSVLLPYPSSPPGTNPMKDKSASSSNAMLAMAVAMVGVFVPLLPAIGVGVWGAIVGSLALTLLAGALALVAGAVMFLVGLRIAAVRLDARYPDVFQKVRNHL</sequence>
<feature type="transmembrane region" description="Helical" evidence="1">
    <location>
        <begin position="420"/>
        <end position="442"/>
    </location>
</feature>
<dbReference type="OrthoDB" id="3261041at2"/>
<feature type="transmembrane region" description="Helical" evidence="1">
    <location>
        <begin position="277"/>
        <end position="295"/>
    </location>
</feature>
<keyword evidence="1" id="KW-0472">Membrane</keyword>
<keyword evidence="1" id="KW-0812">Transmembrane</keyword>
<dbReference type="AlphaFoldDB" id="A0A291GM86"/>
<feature type="transmembrane region" description="Helical" evidence="1">
    <location>
        <begin position="212"/>
        <end position="231"/>
    </location>
</feature>
<dbReference type="RefSeq" id="WP_096802468.1">
    <property type="nucleotide sequence ID" value="NZ_CP023563.1"/>
</dbReference>
<feature type="transmembrane region" description="Helical" evidence="1">
    <location>
        <begin position="168"/>
        <end position="192"/>
    </location>
</feature>
<evidence type="ECO:0000313" key="3">
    <source>
        <dbReference type="Proteomes" id="UP000218165"/>
    </source>
</evidence>
<keyword evidence="3" id="KW-1185">Reference proteome</keyword>
<name>A0A291GM86_9MICO</name>
<gene>
    <name evidence="2" type="ORF">CFK38_07215</name>
</gene>
<organism evidence="2 3">
    <name type="scientific">Brachybacterium vulturis</name>
    <dbReference type="NCBI Taxonomy" id="2017484"/>
    <lineage>
        <taxon>Bacteria</taxon>
        <taxon>Bacillati</taxon>
        <taxon>Actinomycetota</taxon>
        <taxon>Actinomycetes</taxon>
        <taxon>Micrococcales</taxon>
        <taxon>Dermabacteraceae</taxon>
        <taxon>Brachybacterium</taxon>
    </lineage>
</organism>
<proteinExistence type="predicted"/>
<dbReference type="KEGG" id="brz:CFK38_07215"/>
<reference evidence="3" key="1">
    <citation type="submission" date="2017-09" db="EMBL/GenBank/DDBJ databases">
        <title>Brachybacterium sp. VM2412.</title>
        <authorList>
            <person name="Tak E.J."/>
            <person name="Bae J.-W."/>
        </authorList>
    </citation>
    <scope>NUCLEOTIDE SEQUENCE [LARGE SCALE GENOMIC DNA]</scope>
    <source>
        <strain evidence="3">VM2412</strain>
    </source>
</reference>
<feature type="transmembrane region" description="Helical" evidence="1">
    <location>
        <begin position="448"/>
        <end position="475"/>
    </location>
</feature>
<feature type="transmembrane region" description="Helical" evidence="1">
    <location>
        <begin position="87"/>
        <end position="110"/>
    </location>
</feature>
<feature type="transmembrane region" description="Helical" evidence="1">
    <location>
        <begin position="528"/>
        <end position="548"/>
    </location>
</feature>
<feature type="transmembrane region" description="Helical" evidence="1">
    <location>
        <begin position="131"/>
        <end position="156"/>
    </location>
</feature>